<reference evidence="3 4" key="1">
    <citation type="submission" date="2021-01" db="EMBL/GenBank/DDBJ databases">
        <title>FDA dAtabase for Regulatory Grade micrObial Sequences (FDA-ARGOS): Supporting development and validation of Infectious Disease Dx tests.</title>
        <authorList>
            <person name="Nelson B."/>
            <person name="Plummer A."/>
            <person name="Tallon L."/>
            <person name="Sadzewicz L."/>
            <person name="Zhao X."/>
            <person name="Boylan J."/>
            <person name="Ott S."/>
            <person name="Bowen H."/>
            <person name="Vavikolanu K."/>
            <person name="Mehta A."/>
            <person name="Aluvathingal J."/>
            <person name="Nadendla S."/>
            <person name="Myers T."/>
            <person name="Yan Y."/>
            <person name="Sichtig H."/>
        </authorList>
    </citation>
    <scope>NUCLEOTIDE SEQUENCE [LARGE SCALE GENOMIC DNA]</scope>
    <source>
        <strain evidence="3 4">FDAARGOS_1161</strain>
    </source>
</reference>
<dbReference type="InterPro" id="IPR036679">
    <property type="entry name" value="FlgN-like_sf"/>
</dbReference>
<dbReference type="GO" id="GO:0044780">
    <property type="term" value="P:bacterial-type flagellum assembly"/>
    <property type="evidence" value="ECO:0007669"/>
    <property type="project" value="InterPro"/>
</dbReference>
<protein>
    <submittedName>
        <fullName evidence="3">Flagellar protein FlgN</fullName>
    </submittedName>
</protein>
<dbReference type="SUPFAM" id="SSF140566">
    <property type="entry name" value="FlgN-like"/>
    <property type="match status" value="1"/>
</dbReference>
<feature type="region of interest" description="Disordered" evidence="2">
    <location>
        <begin position="138"/>
        <end position="161"/>
    </location>
</feature>
<evidence type="ECO:0000313" key="3">
    <source>
        <dbReference type="EMBL" id="QQS99151.1"/>
    </source>
</evidence>
<dbReference type="InterPro" id="IPR007809">
    <property type="entry name" value="FlgN-like"/>
</dbReference>
<keyword evidence="3" id="KW-0282">Flagellum</keyword>
<evidence type="ECO:0000313" key="4">
    <source>
        <dbReference type="Proteomes" id="UP000595254"/>
    </source>
</evidence>
<dbReference type="RefSeq" id="WP_040374522.1">
    <property type="nucleotide sequence ID" value="NZ_CP068053.1"/>
</dbReference>
<keyword evidence="4" id="KW-1185">Reference proteome</keyword>
<dbReference type="AlphaFoldDB" id="A0A974NK27"/>
<keyword evidence="3" id="KW-0969">Cilium</keyword>
<keyword evidence="3" id="KW-0966">Cell projection</keyword>
<dbReference type="KEGG" id="ppsr:I6J18_16080"/>
<sequence>MSAIYRSLEKLLTLHQSLNSLARKKRELITENDTDALSKLLIDEQKHLKAIEQSEKERASAVKDFLTSKNMANETATLTELIDLADDSERKQLETVKDKLLLEVKSLREENQLNQQLIYQSLQFVNVSLDMFRPAQQDFNYDKPVPQPSNRGSRSMFDSKA</sequence>
<dbReference type="Proteomes" id="UP000595254">
    <property type="component" value="Chromosome"/>
</dbReference>
<dbReference type="Gene3D" id="1.20.58.300">
    <property type="entry name" value="FlgN-like"/>
    <property type="match status" value="1"/>
</dbReference>
<dbReference type="EMBL" id="CP068053">
    <property type="protein sequence ID" value="QQS99151.1"/>
    <property type="molecule type" value="Genomic_DNA"/>
</dbReference>
<evidence type="ECO:0000256" key="1">
    <source>
        <dbReference type="ARBA" id="ARBA00022795"/>
    </source>
</evidence>
<organism evidence="3 4">
    <name type="scientific">Peribacillus psychrosaccharolyticus</name>
    <name type="common">Bacillus psychrosaccharolyticus</name>
    <dbReference type="NCBI Taxonomy" id="1407"/>
    <lineage>
        <taxon>Bacteria</taxon>
        <taxon>Bacillati</taxon>
        <taxon>Bacillota</taxon>
        <taxon>Bacilli</taxon>
        <taxon>Bacillales</taxon>
        <taxon>Bacillaceae</taxon>
        <taxon>Peribacillus</taxon>
    </lineage>
</organism>
<gene>
    <name evidence="3" type="ORF">I6J18_16080</name>
</gene>
<accession>A0A974NK27</accession>
<proteinExistence type="predicted"/>
<dbReference type="Pfam" id="PF05130">
    <property type="entry name" value="FlgN"/>
    <property type="match status" value="1"/>
</dbReference>
<name>A0A974NK27_PERPY</name>
<evidence type="ECO:0000256" key="2">
    <source>
        <dbReference type="SAM" id="MobiDB-lite"/>
    </source>
</evidence>
<keyword evidence="1" id="KW-1005">Bacterial flagellum biogenesis</keyword>